<feature type="transmembrane region" description="Helical" evidence="1">
    <location>
        <begin position="53"/>
        <end position="71"/>
    </location>
</feature>
<protein>
    <submittedName>
        <fullName evidence="2">Uncharacterized protein</fullName>
    </submittedName>
</protein>
<feature type="transmembrane region" description="Helical" evidence="1">
    <location>
        <begin position="106"/>
        <end position="124"/>
    </location>
</feature>
<organism evidence="2 3">
    <name type="scientific">Apiospora phragmitis</name>
    <dbReference type="NCBI Taxonomy" id="2905665"/>
    <lineage>
        <taxon>Eukaryota</taxon>
        <taxon>Fungi</taxon>
        <taxon>Dikarya</taxon>
        <taxon>Ascomycota</taxon>
        <taxon>Pezizomycotina</taxon>
        <taxon>Sordariomycetes</taxon>
        <taxon>Xylariomycetidae</taxon>
        <taxon>Amphisphaeriales</taxon>
        <taxon>Apiosporaceae</taxon>
        <taxon>Apiospora</taxon>
    </lineage>
</organism>
<dbReference type="RefSeq" id="XP_066718434.1">
    <property type="nucleotide sequence ID" value="XM_066856267.1"/>
</dbReference>
<feature type="transmembrane region" description="Helical" evidence="1">
    <location>
        <begin position="83"/>
        <end position="100"/>
    </location>
</feature>
<dbReference type="Proteomes" id="UP001480595">
    <property type="component" value="Unassembled WGS sequence"/>
</dbReference>
<sequence length="156" mass="17579">MTTPKEQRVAQKPVLYVAIFVLLHSVFATLHGSVAFSSDMVGRLHELLDGDEVVLGMFLFFFECVYSGAVLEFLSDRAGMADRYLFFIVTSWFSIVWVVFASWGFGFYLEVIAGPVGFVVVRYVNRRSVSSPPTNDTDHELQTIYDTIANNEADDE</sequence>
<gene>
    <name evidence="2" type="ORF">PG994_004858</name>
</gene>
<accession>A0ABR1VRS6</accession>
<keyword evidence="1" id="KW-0812">Transmembrane</keyword>
<reference evidence="2 3" key="1">
    <citation type="submission" date="2023-01" db="EMBL/GenBank/DDBJ databases">
        <title>Analysis of 21 Apiospora genomes using comparative genomics revels a genus with tremendous synthesis potential of carbohydrate active enzymes and secondary metabolites.</title>
        <authorList>
            <person name="Sorensen T."/>
        </authorList>
    </citation>
    <scope>NUCLEOTIDE SEQUENCE [LARGE SCALE GENOMIC DNA]</scope>
    <source>
        <strain evidence="2 3">CBS 135458</strain>
    </source>
</reference>
<dbReference type="EMBL" id="JAQQWL010000005">
    <property type="protein sequence ID" value="KAK8073959.1"/>
    <property type="molecule type" value="Genomic_DNA"/>
</dbReference>
<keyword evidence="1" id="KW-1133">Transmembrane helix</keyword>
<feature type="transmembrane region" description="Helical" evidence="1">
    <location>
        <begin position="14"/>
        <end position="33"/>
    </location>
</feature>
<evidence type="ECO:0000256" key="1">
    <source>
        <dbReference type="SAM" id="Phobius"/>
    </source>
</evidence>
<comment type="caution">
    <text evidence="2">The sequence shown here is derived from an EMBL/GenBank/DDBJ whole genome shotgun (WGS) entry which is preliminary data.</text>
</comment>
<evidence type="ECO:0000313" key="2">
    <source>
        <dbReference type="EMBL" id="KAK8073959.1"/>
    </source>
</evidence>
<keyword evidence="1" id="KW-0472">Membrane</keyword>
<name>A0ABR1VRS6_9PEZI</name>
<dbReference type="GeneID" id="92089330"/>
<keyword evidence="3" id="KW-1185">Reference proteome</keyword>
<proteinExistence type="predicted"/>
<evidence type="ECO:0000313" key="3">
    <source>
        <dbReference type="Proteomes" id="UP001480595"/>
    </source>
</evidence>